<dbReference type="SUPFAM" id="SSF47781">
    <property type="entry name" value="RuvA domain 2-like"/>
    <property type="match status" value="1"/>
</dbReference>
<dbReference type="EMBL" id="CAFBSA010000021">
    <property type="protein sequence ID" value="CAB5143842.1"/>
    <property type="molecule type" value="Genomic_DNA"/>
</dbReference>
<protein>
    <submittedName>
        <fullName evidence="2">Unannotated protein</fullName>
    </submittedName>
</protein>
<evidence type="ECO:0000313" key="2">
    <source>
        <dbReference type="EMBL" id="CAB5143842.1"/>
    </source>
</evidence>
<sequence>MMLESLLDEVPGLGEVRRKSLLEVFGSVTAIRKATVSELAAVPGIGEKMAESIDIILRSNSSSDKYDMQTGEILDA</sequence>
<name>A0A6J7W0T1_9ZZZZ</name>
<dbReference type="Gene3D" id="1.10.150.20">
    <property type="entry name" value="5' to 3' exonuclease, C-terminal subdomain"/>
    <property type="match status" value="1"/>
</dbReference>
<gene>
    <name evidence="2" type="ORF">UFOPK4442_00222</name>
</gene>
<feature type="domain" description="Helix-hairpin-helix DNA-binding motif class 1" evidence="1">
    <location>
        <begin position="37"/>
        <end position="56"/>
    </location>
</feature>
<dbReference type="InterPro" id="IPR003583">
    <property type="entry name" value="Hlx-hairpin-Hlx_DNA-bd_motif"/>
</dbReference>
<dbReference type="PANTHER" id="PTHR30562">
    <property type="entry name" value="UVRC/OXIDOREDUCTASE"/>
    <property type="match status" value="1"/>
</dbReference>
<dbReference type="Pfam" id="PF14520">
    <property type="entry name" value="HHH_5"/>
    <property type="match status" value="1"/>
</dbReference>
<accession>A0A6J7W0T1</accession>
<organism evidence="2">
    <name type="scientific">freshwater metagenome</name>
    <dbReference type="NCBI Taxonomy" id="449393"/>
    <lineage>
        <taxon>unclassified sequences</taxon>
        <taxon>metagenomes</taxon>
        <taxon>ecological metagenomes</taxon>
    </lineage>
</organism>
<dbReference type="InterPro" id="IPR010994">
    <property type="entry name" value="RuvA_2-like"/>
</dbReference>
<dbReference type="GO" id="GO:0009380">
    <property type="term" value="C:excinuclease repair complex"/>
    <property type="evidence" value="ECO:0007669"/>
    <property type="project" value="TreeGrafter"/>
</dbReference>
<reference evidence="2" key="1">
    <citation type="submission" date="2020-05" db="EMBL/GenBank/DDBJ databases">
        <authorList>
            <person name="Chiriac C."/>
            <person name="Salcher M."/>
            <person name="Ghai R."/>
            <person name="Kavagutti S V."/>
        </authorList>
    </citation>
    <scope>NUCLEOTIDE SEQUENCE</scope>
</reference>
<dbReference type="GO" id="GO:0006281">
    <property type="term" value="P:DNA repair"/>
    <property type="evidence" value="ECO:0007669"/>
    <property type="project" value="InterPro"/>
</dbReference>
<dbReference type="InterPro" id="IPR050066">
    <property type="entry name" value="UvrABC_protein_C"/>
</dbReference>
<proteinExistence type="predicted"/>
<dbReference type="PANTHER" id="PTHR30562:SF1">
    <property type="entry name" value="UVRABC SYSTEM PROTEIN C"/>
    <property type="match status" value="1"/>
</dbReference>
<dbReference type="AlphaFoldDB" id="A0A6J7W0T1"/>
<dbReference type="GO" id="GO:0003677">
    <property type="term" value="F:DNA binding"/>
    <property type="evidence" value="ECO:0007669"/>
    <property type="project" value="InterPro"/>
</dbReference>
<feature type="domain" description="Helix-hairpin-helix DNA-binding motif class 1" evidence="1">
    <location>
        <begin position="5"/>
        <end position="24"/>
    </location>
</feature>
<dbReference type="SMART" id="SM00278">
    <property type="entry name" value="HhH1"/>
    <property type="match status" value="2"/>
</dbReference>
<evidence type="ECO:0000259" key="1">
    <source>
        <dbReference type="SMART" id="SM00278"/>
    </source>
</evidence>